<dbReference type="SUPFAM" id="SSF56925">
    <property type="entry name" value="OMPA-like"/>
    <property type="match status" value="1"/>
</dbReference>
<protein>
    <submittedName>
        <fullName evidence="3">Porin family protein</fullName>
    </submittedName>
</protein>
<keyword evidence="1" id="KW-0732">Signal</keyword>
<feature type="domain" description="Outer membrane protein beta-barrel" evidence="2">
    <location>
        <begin position="6"/>
        <end position="184"/>
    </location>
</feature>
<dbReference type="Pfam" id="PF13505">
    <property type="entry name" value="OMP_b-brl"/>
    <property type="match status" value="1"/>
</dbReference>
<evidence type="ECO:0000259" key="2">
    <source>
        <dbReference type="Pfam" id="PF13505"/>
    </source>
</evidence>
<name>A0A9X2AA63_9FLAO</name>
<keyword evidence="4" id="KW-1185">Reference proteome</keyword>
<dbReference type="Proteomes" id="UP001139226">
    <property type="component" value="Unassembled WGS sequence"/>
</dbReference>
<evidence type="ECO:0000313" key="3">
    <source>
        <dbReference type="EMBL" id="MCH4821743.1"/>
    </source>
</evidence>
<dbReference type="InterPro" id="IPR027385">
    <property type="entry name" value="Beta-barrel_OMP"/>
</dbReference>
<reference evidence="3" key="1">
    <citation type="submission" date="2022-03" db="EMBL/GenBank/DDBJ databases">
        <title>Gramella crocea sp. nov., isolated from activated sludge of a seafood processing plant.</title>
        <authorList>
            <person name="Zhang X."/>
        </authorList>
    </citation>
    <scope>NUCLEOTIDE SEQUENCE</scope>
    <source>
        <strain evidence="3">YJ019</strain>
    </source>
</reference>
<accession>A0A9X2AA63</accession>
<dbReference type="EMBL" id="JAKVTV010000001">
    <property type="protein sequence ID" value="MCH4821743.1"/>
    <property type="molecule type" value="Genomic_DNA"/>
</dbReference>
<evidence type="ECO:0000256" key="1">
    <source>
        <dbReference type="ARBA" id="ARBA00022729"/>
    </source>
</evidence>
<comment type="caution">
    <text evidence="3">The sequence shown here is derived from an EMBL/GenBank/DDBJ whole genome shotgun (WGS) entry which is preliminary data.</text>
</comment>
<gene>
    <name evidence="3" type="ORF">ML462_01035</name>
</gene>
<evidence type="ECO:0000313" key="4">
    <source>
        <dbReference type="Proteomes" id="UP001139226"/>
    </source>
</evidence>
<organism evidence="3 4">
    <name type="scientific">Christiangramia lutea</name>
    <dbReference type="NCBI Taxonomy" id="1607951"/>
    <lineage>
        <taxon>Bacteria</taxon>
        <taxon>Pseudomonadati</taxon>
        <taxon>Bacteroidota</taxon>
        <taxon>Flavobacteriia</taxon>
        <taxon>Flavobacteriales</taxon>
        <taxon>Flavobacteriaceae</taxon>
        <taxon>Christiangramia</taxon>
    </lineage>
</organism>
<dbReference type="InterPro" id="IPR011250">
    <property type="entry name" value="OMP/PagP_B-barrel"/>
</dbReference>
<sequence>MILACLFSANVDAQSKFAINYSFGIPTSETSDLFGETSWRGVNLDFSYFLEENIAIGFSGGWQVFDDGLGYVTETDGTETISGQRYNYLNSVPLFFTGSYYLNTDAFSPYLSLGIGGVYNQLEEDIGLFSFEEDQLQFALRPELGLDYEFYYGFEIRAAVRYHYVFEGGDLPNLSYLGIVLGLVWSN</sequence>
<dbReference type="Gene3D" id="2.40.160.20">
    <property type="match status" value="1"/>
</dbReference>
<dbReference type="AlphaFoldDB" id="A0A9X2AA63"/>
<proteinExistence type="predicted"/>